<evidence type="ECO:0000313" key="1">
    <source>
        <dbReference type="EMBL" id="CAG9609711.1"/>
    </source>
</evidence>
<comment type="caution">
    <text evidence="1">The sequence shown here is derived from an EMBL/GenBank/DDBJ whole genome shotgun (WGS) entry which is preliminary data.</text>
</comment>
<evidence type="ECO:0000313" key="2">
    <source>
        <dbReference type="Proteomes" id="UP000789845"/>
    </source>
</evidence>
<proteinExistence type="predicted"/>
<accession>A0A9C7GBU8</accession>
<dbReference type="Pfam" id="PF08958">
    <property type="entry name" value="DUF1871"/>
    <property type="match status" value="1"/>
</dbReference>
<keyword evidence="2" id="KW-1185">Reference proteome</keyword>
<organism evidence="1 2">
    <name type="scientific">Pseudoneobacillus rhizosphaerae</name>
    <dbReference type="NCBI Taxonomy" id="2880968"/>
    <lineage>
        <taxon>Bacteria</taxon>
        <taxon>Bacillati</taxon>
        <taxon>Bacillota</taxon>
        <taxon>Bacilli</taxon>
        <taxon>Bacillales</taxon>
        <taxon>Bacillaceae</taxon>
        <taxon>Pseudoneobacillus</taxon>
    </lineage>
</organism>
<dbReference type="InterPro" id="IPR023162">
    <property type="entry name" value="Apc36109-like_dom_sf"/>
</dbReference>
<protein>
    <recommendedName>
        <fullName evidence="3">DUF1871 family protein</fullName>
    </recommendedName>
</protein>
<dbReference type="AlphaFoldDB" id="A0A9C7GBU8"/>
<dbReference type="SUPFAM" id="SSF116922">
    <property type="entry name" value="YugE-like"/>
    <property type="match status" value="1"/>
</dbReference>
<name>A0A9C7GBU8_9BACI</name>
<reference evidence="1" key="1">
    <citation type="submission" date="2021-10" db="EMBL/GenBank/DDBJ databases">
        <authorList>
            <person name="Criscuolo A."/>
        </authorList>
    </citation>
    <scope>NUCLEOTIDE SEQUENCE</scope>
    <source>
        <strain evidence="1">CIP111885</strain>
    </source>
</reference>
<gene>
    <name evidence="1" type="ORF">NEOCIP111885_03454</name>
</gene>
<dbReference type="EMBL" id="CAKJTG010000022">
    <property type="protein sequence ID" value="CAG9609711.1"/>
    <property type="molecule type" value="Genomic_DNA"/>
</dbReference>
<dbReference type="InterPro" id="IPR015053">
    <property type="entry name" value="DUF1871"/>
</dbReference>
<dbReference type="Gene3D" id="1.10.340.20">
    <property type="entry name" value="Apc36109-like domain"/>
    <property type="match status" value="1"/>
</dbReference>
<sequence length="86" mass="9923">MEVQEMHIRLVIALNEWDPFKLGFGQYETEIADVVQAVHTSDNEEKLATKIQDIYEFSFEEIIPNDECRKIANQLLQIKHAGSCSL</sequence>
<evidence type="ECO:0008006" key="3">
    <source>
        <dbReference type="Google" id="ProtNLM"/>
    </source>
</evidence>
<dbReference type="Proteomes" id="UP000789845">
    <property type="component" value="Unassembled WGS sequence"/>
</dbReference>